<organism evidence="2 3">
    <name type="scientific">Candidatus Nomurabacteria bacterium GW2011_GWA1_46_11</name>
    <dbReference type="NCBI Taxonomy" id="1618732"/>
    <lineage>
        <taxon>Bacteria</taxon>
        <taxon>Candidatus Nomuraibacteriota</taxon>
    </lineage>
</organism>
<proteinExistence type="predicted"/>
<dbReference type="EMBL" id="LCLS01000006">
    <property type="protein sequence ID" value="KKU22159.1"/>
    <property type="molecule type" value="Genomic_DNA"/>
</dbReference>
<sequence length="241" mass="27107">MLARRRSRNHSSLRHYIVLGVLLLTAGGAVYLIWFSPVFVIQAVEVEGGELAPGVDFDKAVGENLIFYKPDFNLESAPQAAFIEVDKEYLRRTVKFTLGSKERYAIWCIEIKAECFWIDEGGTAFALAPDIKGPLVLRLIRDGSERELSLGSKVLDEDMFGNLKAAFVLLEELDISVQEFRVENLKFREAVAKTNGPTIYFSLQDDPSFGRAVVEQLRGSGEWSAVNYLDLRVPGRAYYSQ</sequence>
<evidence type="ECO:0000313" key="2">
    <source>
        <dbReference type="EMBL" id="KKU22159.1"/>
    </source>
</evidence>
<name>A0A0G1NNH2_9BACT</name>
<gene>
    <name evidence="2" type="ORF">UX31_C0006G0071</name>
</gene>
<evidence type="ECO:0008006" key="4">
    <source>
        <dbReference type="Google" id="ProtNLM"/>
    </source>
</evidence>
<dbReference type="AlphaFoldDB" id="A0A0G1NNH2"/>
<reference evidence="2 3" key="1">
    <citation type="journal article" date="2015" name="Nature">
        <title>rRNA introns, odd ribosomes, and small enigmatic genomes across a large radiation of phyla.</title>
        <authorList>
            <person name="Brown C.T."/>
            <person name="Hug L.A."/>
            <person name="Thomas B.C."/>
            <person name="Sharon I."/>
            <person name="Castelle C.J."/>
            <person name="Singh A."/>
            <person name="Wilkins M.J."/>
            <person name="Williams K.H."/>
            <person name="Banfield J.F."/>
        </authorList>
    </citation>
    <scope>NUCLEOTIDE SEQUENCE [LARGE SCALE GENOMIC DNA]</scope>
</reference>
<keyword evidence="1" id="KW-0472">Membrane</keyword>
<comment type="caution">
    <text evidence="2">The sequence shown here is derived from an EMBL/GenBank/DDBJ whole genome shotgun (WGS) entry which is preliminary data.</text>
</comment>
<keyword evidence="1" id="KW-0812">Transmembrane</keyword>
<evidence type="ECO:0000256" key="1">
    <source>
        <dbReference type="SAM" id="Phobius"/>
    </source>
</evidence>
<protein>
    <recommendedName>
        <fullName evidence="4">POTRA domain-containing protein</fullName>
    </recommendedName>
</protein>
<dbReference type="Proteomes" id="UP000034107">
    <property type="component" value="Unassembled WGS sequence"/>
</dbReference>
<feature type="transmembrane region" description="Helical" evidence="1">
    <location>
        <begin position="12"/>
        <end position="34"/>
    </location>
</feature>
<keyword evidence="1" id="KW-1133">Transmembrane helix</keyword>
<evidence type="ECO:0000313" key="3">
    <source>
        <dbReference type="Proteomes" id="UP000034107"/>
    </source>
</evidence>
<accession>A0A0G1NNH2</accession>